<gene>
    <name evidence="2" type="ORF">NMOB1V02_LOCUS10032</name>
</gene>
<organism evidence="2">
    <name type="scientific">Notodromas monacha</name>
    <dbReference type="NCBI Taxonomy" id="399045"/>
    <lineage>
        <taxon>Eukaryota</taxon>
        <taxon>Metazoa</taxon>
        <taxon>Ecdysozoa</taxon>
        <taxon>Arthropoda</taxon>
        <taxon>Crustacea</taxon>
        <taxon>Oligostraca</taxon>
        <taxon>Ostracoda</taxon>
        <taxon>Podocopa</taxon>
        <taxon>Podocopida</taxon>
        <taxon>Cypridocopina</taxon>
        <taxon>Cypridoidea</taxon>
        <taxon>Cyprididae</taxon>
        <taxon>Notodromas</taxon>
    </lineage>
</organism>
<feature type="domain" description="Alpha-macroglobulin-like TED" evidence="1">
    <location>
        <begin position="83"/>
        <end position="145"/>
    </location>
</feature>
<sequence length="282" mass="32198">MGKQLVVLESDVKKNVSVTLTAHVVISMHHVMESLKSGFLRAKAATARTLATRFLENVLPSLWCPKPNDIKSEFNRPFIQAKKENRWDALSVEATSYALMVYLQREGISFFQGKIVCWLNSMRMKTGGFISIFDTIIALEALTDYSFRARLRDITEMTVTLEATGTPGWQKGQAIVQLDYAYGVDYDALKEKSPVRVFDLDVKETYRTFRNKSIIDVELCPKYTPIKEMIDEDREFSGSVTIEVENPSGYEITQREAVINVLRRRTKPMNLIDVKVTRSSVY</sequence>
<dbReference type="PANTHER" id="PTHR11412">
    <property type="entry name" value="MACROGLOBULIN / COMPLEMENT"/>
    <property type="match status" value="1"/>
</dbReference>
<reference evidence="2" key="1">
    <citation type="submission" date="2020-11" db="EMBL/GenBank/DDBJ databases">
        <authorList>
            <person name="Tran Van P."/>
        </authorList>
    </citation>
    <scope>NUCLEOTIDE SEQUENCE</scope>
</reference>
<dbReference type="Gene3D" id="1.50.10.20">
    <property type="match status" value="1"/>
</dbReference>
<dbReference type="AlphaFoldDB" id="A0A7R9BXN6"/>
<dbReference type="GO" id="GO:0005615">
    <property type="term" value="C:extracellular space"/>
    <property type="evidence" value="ECO:0007669"/>
    <property type="project" value="InterPro"/>
</dbReference>
<evidence type="ECO:0000259" key="1">
    <source>
        <dbReference type="Pfam" id="PF07678"/>
    </source>
</evidence>
<dbReference type="InterPro" id="IPR050473">
    <property type="entry name" value="A2M/Complement_sys"/>
</dbReference>
<evidence type="ECO:0000313" key="2">
    <source>
        <dbReference type="EMBL" id="CAD7282407.1"/>
    </source>
</evidence>
<dbReference type="InterPro" id="IPR008930">
    <property type="entry name" value="Terpenoid_cyclase/PrenylTrfase"/>
</dbReference>
<dbReference type="Proteomes" id="UP000678499">
    <property type="component" value="Unassembled WGS sequence"/>
</dbReference>
<dbReference type="EMBL" id="OA885838">
    <property type="protein sequence ID" value="CAD7282407.1"/>
    <property type="molecule type" value="Genomic_DNA"/>
</dbReference>
<proteinExistence type="predicted"/>
<keyword evidence="3" id="KW-1185">Reference proteome</keyword>
<dbReference type="Pfam" id="PF07678">
    <property type="entry name" value="TED_complement"/>
    <property type="match status" value="1"/>
</dbReference>
<dbReference type="OrthoDB" id="6359008at2759"/>
<evidence type="ECO:0000313" key="3">
    <source>
        <dbReference type="Proteomes" id="UP000678499"/>
    </source>
</evidence>
<accession>A0A7R9BXN6</accession>
<protein>
    <recommendedName>
        <fullName evidence="1">Alpha-macroglobulin-like TED domain-containing protein</fullName>
    </recommendedName>
</protein>
<dbReference type="SUPFAM" id="SSF48239">
    <property type="entry name" value="Terpenoid cyclases/Protein prenyltransferases"/>
    <property type="match status" value="1"/>
</dbReference>
<dbReference type="EMBL" id="CAJPEX010003801">
    <property type="protein sequence ID" value="CAG0922559.1"/>
    <property type="molecule type" value="Genomic_DNA"/>
</dbReference>
<name>A0A7R9BXN6_9CRUS</name>
<dbReference type="PANTHER" id="PTHR11412:SF146">
    <property type="entry name" value="CD109 ANTIGEN"/>
    <property type="match status" value="1"/>
</dbReference>
<dbReference type="InterPro" id="IPR011626">
    <property type="entry name" value="Alpha-macroglobulin_TED"/>
</dbReference>